<comment type="caution">
    <text evidence="2">The sequence shown here is derived from an EMBL/GenBank/DDBJ whole genome shotgun (WGS) entry which is preliminary data.</text>
</comment>
<reference evidence="2" key="1">
    <citation type="journal article" date="2023" name="Science">
        <title>Genome structures resolve the early diversification of teleost fishes.</title>
        <authorList>
            <person name="Parey E."/>
            <person name="Louis A."/>
            <person name="Montfort J."/>
            <person name="Bouchez O."/>
            <person name="Roques C."/>
            <person name="Iampietro C."/>
            <person name="Lluch J."/>
            <person name="Castinel A."/>
            <person name="Donnadieu C."/>
            <person name="Desvignes T."/>
            <person name="Floi Bucao C."/>
            <person name="Jouanno E."/>
            <person name="Wen M."/>
            <person name="Mejri S."/>
            <person name="Dirks R."/>
            <person name="Jansen H."/>
            <person name="Henkel C."/>
            <person name="Chen W.J."/>
            <person name="Zahm M."/>
            <person name="Cabau C."/>
            <person name="Klopp C."/>
            <person name="Thompson A.W."/>
            <person name="Robinson-Rechavi M."/>
            <person name="Braasch I."/>
            <person name="Lecointre G."/>
            <person name="Bobe J."/>
            <person name="Postlethwait J.H."/>
            <person name="Berthelot C."/>
            <person name="Roest Crollius H."/>
            <person name="Guiguen Y."/>
        </authorList>
    </citation>
    <scope>NUCLEOTIDE SEQUENCE</scope>
    <source>
        <strain evidence="2">NC1722</strain>
    </source>
</reference>
<feature type="compositionally biased region" description="Basic and acidic residues" evidence="1">
    <location>
        <begin position="19"/>
        <end position="32"/>
    </location>
</feature>
<evidence type="ECO:0000313" key="2">
    <source>
        <dbReference type="EMBL" id="KAJ8378900.1"/>
    </source>
</evidence>
<dbReference type="Proteomes" id="UP001221898">
    <property type="component" value="Unassembled WGS sequence"/>
</dbReference>
<name>A0AAD7RFH1_9TELE</name>
<dbReference type="EMBL" id="JAINUG010000307">
    <property type="protein sequence ID" value="KAJ8378900.1"/>
    <property type="molecule type" value="Genomic_DNA"/>
</dbReference>
<proteinExistence type="predicted"/>
<sequence length="94" mass="10377">MVSFGAGPQKKPLSQRPAARREARRPLPTERAGDDDDDIDRHNSIARLNSDRPTLRRGSRVRSATDPELIADSALSRGQEPSANRRGHVLWPAA</sequence>
<organism evidence="2 3">
    <name type="scientific">Aldrovandia affinis</name>
    <dbReference type="NCBI Taxonomy" id="143900"/>
    <lineage>
        <taxon>Eukaryota</taxon>
        <taxon>Metazoa</taxon>
        <taxon>Chordata</taxon>
        <taxon>Craniata</taxon>
        <taxon>Vertebrata</taxon>
        <taxon>Euteleostomi</taxon>
        <taxon>Actinopterygii</taxon>
        <taxon>Neopterygii</taxon>
        <taxon>Teleostei</taxon>
        <taxon>Notacanthiformes</taxon>
        <taxon>Halosauridae</taxon>
        <taxon>Aldrovandia</taxon>
    </lineage>
</organism>
<keyword evidence="3" id="KW-1185">Reference proteome</keyword>
<feature type="region of interest" description="Disordered" evidence="1">
    <location>
        <begin position="1"/>
        <end position="94"/>
    </location>
</feature>
<gene>
    <name evidence="2" type="ORF">AAFF_G00233340</name>
</gene>
<feature type="compositionally biased region" description="Basic and acidic residues" evidence="1">
    <location>
        <begin position="39"/>
        <end position="54"/>
    </location>
</feature>
<accession>A0AAD7RFH1</accession>
<evidence type="ECO:0000313" key="3">
    <source>
        <dbReference type="Proteomes" id="UP001221898"/>
    </source>
</evidence>
<dbReference type="AlphaFoldDB" id="A0AAD7RFH1"/>
<protein>
    <submittedName>
        <fullName evidence="2">Uncharacterized protein</fullName>
    </submittedName>
</protein>
<evidence type="ECO:0000256" key="1">
    <source>
        <dbReference type="SAM" id="MobiDB-lite"/>
    </source>
</evidence>